<dbReference type="RefSeq" id="WP_290115141.1">
    <property type="nucleotide sequence ID" value="NZ_JAUEPL010000059.1"/>
</dbReference>
<protein>
    <submittedName>
        <fullName evidence="3">DUF4232 domain-containing protein</fullName>
    </submittedName>
</protein>
<gene>
    <name evidence="3" type="ORF">QWM81_27645</name>
</gene>
<feature type="region of interest" description="Disordered" evidence="1">
    <location>
        <begin position="14"/>
        <end position="41"/>
    </location>
</feature>
<organism evidence="3 4">
    <name type="scientific">Streptomyces ficellus</name>
    <dbReference type="NCBI Taxonomy" id="1977088"/>
    <lineage>
        <taxon>Bacteria</taxon>
        <taxon>Bacillati</taxon>
        <taxon>Actinomycetota</taxon>
        <taxon>Actinomycetes</taxon>
        <taxon>Kitasatosporales</taxon>
        <taxon>Streptomycetaceae</taxon>
        <taxon>Streptomyces</taxon>
    </lineage>
</organism>
<name>A0ABT7ZE30_9ACTN</name>
<sequence length="173" mass="17120">MGALSGALLAGCGAQVGGTDKGAPPASYETPPRTEPAAASARCTADRLDLALGRAEPGAGDIHLPLLLTNTGTAPCTLKGHPGVSLLTASGEPIGPPATRQAGPRPTAVVLAPGETGVATLHTVAKGVSDRPCRPPASRITVYAPGETAALSTPARSFQVCGEVFEVSAVVPN</sequence>
<accession>A0ABT7ZE30</accession>
<dbReference type="EMBL" id="JAUEPL010000059">
    <property type="protein sequence ID" value="MDN3297744.1"/>
    <property type="molecule type" value="Genomic_DNA"/>
</dbReference>
<keyword evidence="4" id="KW-1185">Reference proteome</keyword>
<comment type="caution">
    <text evidence="3">The sequence shown here is derived from an EMBL/GenBank/DDBJ whole genome shotgun (WGS) entry which is preliminary data.</text>
</comment>
<evidence type="ECO:0000259" key="2">
    <source>
        <dbReference type="Pfam" id="PF14016"/>
    </source>
</evidence>
<evidence type="ECO:0000256" key="1">
    <source>
        <dbReference type="SAM" id="MobiDB-lite"/>
    </source>
</evidence>
<dbReference type="Proteomes" id="UP001174050">
    <property type="component" value="Unassembled WGS sequence"/>
</dbReference>
<proteinExistence type="predicted"/>
<dbReference type="Pfam" id="PF14016">
    <property type="entry name" value="DUF4232"/>
    <property type="match status" value="1"/>
</dbReference>
<evidence type="ECO:0000313" key="4">
    <source>
        <dbReference type="Proteomes" id="UP001174050"/>
    </source>
</evidence>
<dbReference type="InterPro" id="IPR025326">
    <property type="entry name" value="DUF4232"/>
</dbReference>
<reference evidence="3" key="1">
    <citation type="submission" date="2023-06" db="EMBL/GenBank/DDBJ databases">
        <title>WGS-Sequencing of Streptomyces ficellus isolate 21 collected from sand in Gara Djebilet Iron Mine in Algeria.</title>
        <authorList>
            <person name="Zegers G.P."/>
            <person name="Gomez A."/>
            <person name="Gueddou A."/>
            <person name="Zahara A.F."/>
            <person name="Worth M."/>
            <person name="Sevigny J.L."/>
            <person name="Tisa L."/>
        </authorList>
    </citation>
    <scope>NUCLEOTIDE SEQUENCE</scope>
    <source>
        <strain evidence="3">AS11</strain>
    </source>
</reference>
<feature type="domain" description="DUF4232" evidence="2">
    <location>
        <begin position="43"/>
        <end position="170"/>
    </location>
</feature>
<evidence type="ECO:0000313" key="3">
    <source>
        <dbReference type="EMBL" id="MDN3297744.1"/>
    </source>
</evidence>